<protein>
    <submittedName>
        <fullName evidence="5">Hydantoinase</fullName>
    </submittedName>
</protein>
<dbReference type="Gene3D" id="2.40.390.10">
    <property type="entry name" value="CV3147-like"/>
    <property type="match status" value="1"/>
</dbReference>
<reference evidence="5 6" key="1">
    <citation type="journal article" date="2016" name="Mol. Biol. Evol.">
        <title>Comparative Genomics of Early-Diverging Mushroom-Forming Fungi Provides Insights into the Origins of Lignocellulose Decay Capabilities.</title>
        <authorList>
            <person name="Nagy L.G."/>
            <person name="Riley R."/>
            <person name="Tritt A."/>
            <person name="Adam C."/>
            <person name="Daum C."/>
            <person name="Floudas D."/>
            <person name="Sun H."/>
            <person name="Yadav J.S."/>
            <person name="Pangilinan J."/>
            <person name="Larsson K.H."/>
            <person name="Matsuura K."/>
            <person name="Barry K."/>
            <person name="Labutti K."/>
            <person name="Kuo R."/>
            <person name="Ohm R.A."/>
            <person name="Bhattacharya S.S."/>
            <person name="Shirouzu T."/>
            <person name="Yoshinaga Y."/>
            <person name="Martin F.M."/>
            <person name="Grigoriev I.V."/>
            <person name="Hibbett D.S."/>
        </authorList>
    </citation>
    <scope>NUCLEOTIDE SEQUENCE [LARGE SCALE GENOMIC DNA]</scope>
    <source>
        <strain evidence="5 6">HHB12733</strain>
    </source>
</reference>
<evidence type="ECO:0000259" key="1">
    <source>
        <dbReference type="Pfam" id="PF01968"/>
    </source>
</evidence>
<dbReference type="InterPro" id="IPR027479">
    <property type="entry name" value="S-Me-THD_N_sf"/>
</dbReference>
<dbReference type="OrthoDB" id="5404895at2759"/>
<dbReference type="Proteomes" id="UP000076842">
    <property type="component" value="Unassembled WGS sequence"/>
</dbReference>
<dbReference type="InterPro" id="IPR008040">
    <property type="entry name" value="Hydant_A_N"/>
</dbReference>
<evidence type="ECO:0000259" key="2">
    <source>
        <dbReference type="Pfam" id="PF05378"/>
    </source>
</evidence>
<dbReference type="EMBL" id="KV423939">
    <property type="protein sequence ID" value="KZT59607.1"/>
    <property type="molecule type" value="Genomic_DNA"/>
</dbReference>
<feature type="domain" description="Hydantoinase/oxoprolinase N-terminal" evidence="2">
    <location>
        <begin position="5"/>
        <end position="185"/>
    </location>
</feature>
<dbReference type="Pfam" id="PF05378">
    <property type="entry name" value="Hydant_A_N"/>
    <property type="match status" value="1"/>
</dbReference>
<dbReference type="SUPFAM" id="SSF53067">
    <property type="entry name" value="Actin-like ATPase domain"/>
    <property type="match status" value="1"/>
</dbReference>
<dbReference type="Gene3D" id="3.40.1610.10">
    <property type="entry name" value="CV3147-like domain"/>
    <property type="match status" value="1"/>
</dbReference>
<feature type="domain" description="Hydantoinase A/oxoprolinase" evidence="1">
    <location>
        <begin position="206"/>
        <end position="472"/>
    </location>
</feature>
<evidence type="ECO:0000313" key="6">
    <source>
        <dbReference type="Proteomes" id="UP000076842"/>
    </source>
</evidence>
<dbReference type="Pfam" id="PF01968">
    <property type="entry name" value="Hydantoinase_A"/>
    <property type="match status" value="1"/>
</dbReference>
<feature type="domain" description="S-Me-THD-like C-terminal" evidence="4">
    <location>
        <begin position="762"/>
        <end position="972"/>
    </location>
</feature>
<dbReference type="InterPro" id="IPR043129">
    <property type="entry name" value="ATPase_NBD"/>
</dbReference>
<dbReference type="PANTHER" id="PTHR11365:SF10">
    <property type="entry name" value="HYDANTOINASE_OXOPROLINASE"/>
    <property type="match status" value="1"/>
</dbReference>
<dbReference type="Pfam" id="PF06032">
    <property type="entry name" value="S-Me-THD_N"/>
    <property type="match status" value="1"/>
</dbReference>
<dbReference type="AlphaFoldDB" id="A0A165HQI0"/>
<dbReference type="InterPro" id="IPR024071">
    <property type="entry name" value="S-Me-THD_C_sf"/>
</dbReference>
<name>A0A165HQI0_9BASI</name>
<dbReference type="InParanoid" id="A0A165HQI0"/>
<keyword evidence="6" id="KW-1185">Reference proteome</keyword>
<dbReference type="PANTHER" id="PTHR11365">
    <property type="entry name" value="5-OXOPROLINASE RELATED"/>
    <property type="match status" value="1"/>
</dbReference>
<dbReference type="Pfam" id="PF20906">
    <property type="entry name" value="S-Me-THD_C"/>
    <property type="match status" value="1"/>
</dbReference>
<proteinExistence type="predicted"/>
<dbReference type="FunFam" id="3.40.1610.10:FF:000001">
    <property type="entry name" value="Hydantoinase, putative"/>
    <property type="match status" value="1"/>
</dbReference>
<dbReference type="SUPFAM" id="SSF160991">
    <property type="entry name" value="CV3147-like"/>
    <property type="match status" value="1"/>
</dbReference>
<organism evidence="5 6">
    <name type="scientific">Calocera cornea HHB12733</name>
    <dbReference type="NCBI Taxonomy" id="1353952"/>
    <lineage>
        <taxon>Eukaryota</taxon>
        <taxon>Fungi</taxon>
        <taxon>Dikarya</taxon>
        <taxon>Basidiomycota</taxon>
        <taxon>Agaricomycotina</taxon>
        <taxon>Dacrymycetes</taxon>
        <taxon>Dacrymycetales</taxon>
        <taxon>Dacrymycetaceae</taxon>
        <taxon>Calocera</taxon>
    </lineage>
</organism>
<dbReference type="InterPro" id="IPR002821">
    <property type="entry name" value="Hydantoinase_A"/>
</dbReference>
<accession>A0A165HQI0</accession>
<feature type="domain" description="S-Me-THD N-terminal" evidence="3">
    <location>
        <begin position="598"/>
        <end position="757"/>
    </location>
</feature>
<dbReference type="GO" id="GO:0016787">
    <property type="term" value="F:hydrolase activity"/>
    <property type="evidence" value="ECO:0007669"/>
    <property type="project" value="InterPro"/>
</dbReference>
<sequence>MSLLRIGVDVGGTNTDGVLIDVARSNEPSRGILAHFKAPTTPNVSEGIELAVRTVLDEAKCDPKQITSLTIGTTHFINAVLEQDVRRLQKVAVVRLCGPYTRKVPPFIDFPPHLRDIMLGYIGYVDGGLQIDGSEILPISEAQLLEQCAHIKALGLKNIVLVGVFSTLDTEGSQELRAREIVQREMGEGVNVVCSSEVGQIGLLERENASILNASILTFAQRTMRGFKRAMQRLGLTCPLFLTQNDGTLTTAAKAASLPIRTFASGQTNSMRGASYLAGLDLRKEGAVGKSVIVCDVGGTTCDVGVLLPSGFPRQAAAYIEVGGVRTSFAMPDLLSIGLGGGSRVRVDAEGKTTVGPDSVGHWITRDALVFGGDVLTGTDVAVALGRADVGDASKIADVVSRELAESAQATIKKLLENVIDRMKTTPEDATVLMVGGGSIIVPDQLEGVGEILRPPFFGVANAVGAAMAKVAGEVDTIEILQGKNLADVLERIKKEAVARAIMAGGDPNRVSVVDVQNLPVQYVTNQATRIIVKATGELSMSDSGAVDGEEIKMIPEEDEVVEPPKTVLSLAREEVTFDVESYRPYINEKKEWILSEQDLELIALGTFVLGTGGGGTPYPPMLICKELIREGKVIKVVDAEDVPEDALFARACFMGSPSVSCERLPAGTEITTAMKALTDHVGISKISGTISDEIGGGNGIVPLILAAELDVPAMDGDLMGRAYPNMNQCLPGAFKIPGGVFPAALADGVGNSLVMHSAQTPRQVEIIFRNICTTMGSRAGVSVVPLTRKQCQDYGVVRTVSQAWRIGKAITLSRQQNDFKSIPRRILELQNGKCLFIGKIVDVQREVRAGFTWGQVTIAPLQDDEQDETSLGIDLPACGPDDKLTIPFQNENLAAFLNKPDGSREILITVPDLLSVLDSQSGANLGTQEYRYGLRVTVIGLAGDPKWTTTKEGMETGGPGYFGLDIPFVSVGTYRQPKSVIREYGPSV</sequence>
<dbReference type="InterPro" id="IPR010318">
    <property type="entry name" value="S-Me-THD_N"/>
</dbReference>
<evidence type="ECO:0000259" key="3">
    <source>
        <dbReference type="Pfam" id="PF06032"/>
    </source>
</evidence>
<evidence type="ECO:0000313" key="5">
    <source>
        <dbReference type="EMBL" id="KZT59607.1"/>
    </source>
</evidence>
<evidence type="ECO:0000259" key="4">
    <source>
        <dbReference type="Pfam" id="PF20906"/>
    </source>
</evidence>
<gene>
    <name evidence="5" type="ORF">CALCODRAFT_481494</name>
</gene>
<dbReference type="InterPro" id="IPR045079">
    <property type="entry name" value="Oxoprolinase-like"/>
</dbReference>
<dbReference type="InterPro" id="IPR048350">
    <property type="entry name" value="S-Me-THD-like_C"/>
</dbReference>